<sequence>MTAAFSGAGIEVDGLTAEDQAGHAILRDVSFSLPSGARLGIVGESGAGKTTLALGLLGHFRPGLRYIAGSIQVAGEEILAASPSELRRYRRTVISYLGQDPAAALTPNMRVVSQVEELMRGGRSAKLVHARLAAVGLPGNRDFARRYPHELSGGQLQRVAIARALAPDPAVLVLDEPSASLDLMTRRLITQEIERQVRLRGITLVMVSHDLNMVARAVDKLLVLHEGAVVEEGDVTATLSQPQHSYTRELVAACDGTLPRVLKNGTGPKRKSPLLSAQGLVASYRRGRERSTVVDGLSLTLEAGECLALIGMSGAGKSTVVNCLLGLLEPDAGTVAVAGARLASRVRDRTVPQRRSIQFVPQDPQGSLNPRRRVGDTLLHALRSMRGLSRSAAEAEARKLMERVRLSPALLSRFPRQLSGGERQRIAIARALAARPRVLICDEVTSALDVSVEASILDLIDELKRESHLAVLLIAHDLRVVRRIADHVTVLHNGRVVEQGAVSEVLGAPQHEFTRAIVEADQTLSEIGEERLQQNPEMPGVSATT</sequence>
<evidence type="ECO:0000256" key="2">
    <source>
        <dbReference type="ARBA" id="ARBA00022448"/>
    </source>
</evidence>
<evidence type="ECO:0000313" key="6">
    <source>
        <dbReference type="EMBL" id="MYC97436.1"/>
    </source>
</evidence>
<evidence type="ECO:0000256" key="4">
    <source>
        <dbReference type="ARBA" id="ARBA00022840"/>
    </source>
</evidence>
<dbReference type="InterPro" id="IPR003593">
    <property type="entry name" value="AAA+_ATPase"/>
</dbReference>
<dbReference type="PROSITE" id="PS00211">
    <property type="entry name" value="ABC_TRANSPORTER_1"/>
    <property type="match status" value="2"/>
</dbReference>
<feature type="domain" description="ABC transporter" evidence="5">
    <location>
        <begin position="275"/>
        <end position="518"/>
    </location>
</feature>
<dbReference type="CDD" id="cd03257">
    <property type="entry name" value="ABC_NikE_OppD_transporters"/>
    <property type="match status" value="2"/>
</dbReference>
<dbReference type="SMART" id="SM00382">
    <property type="entry name" value="AAA"/>
    <property type="match status" value="2"/>
</dbReference>
<accession>A0A6B1DCS4</accession>
<gene>
    <name evidence="6" type="ORF">F4X14_20985</name>
</gene>
<dbReference type="InterPro" id="IPR003439">
    <property type="entry name" value="ABC_transporter-like_ATP-bd"/>
</dbReference>
<dbReference type="GO" id="GO:0005524">
    <property type="term" value="F:ATP binding"/>
    <property type="evidence" value="ECO:0007669"/>
    <property type="project" value="UniProtKB-KW"/>
</dbReference>
<dbReference type="InterPro" id="IPR027417">
    <property type="entry name" value="P-loop_NTPase"/>
</dbReference>
<dbReference type="InterPro" id="IPR017871">
    <property type="entry name" value="ABC_transporter-like_CS"/>
</dbReference>
<dbReference type="PANTHER" id="PTHR43776">
    <property type="entry name" value="TRANSPORT ATP-BINDING PROTEIN"/>
    <property type="match status" value="1"/>
</dbReference>
<comment type="similarity">
    <text evidence="1">Belongs to the ABC transporter superfamily.</text>
</comment>
<keyword evidence="3" id="KW-0547">Nucleotide-binding</keyword>
<dbReference type="PROSITE" id="PS50893">
    <property type="entry name" value="ABC_TRANSPORTER_2"/>
    <property type="match status" value="2"/>
</dbReference>
<evidence type="ECO:0000259" key="5">
    <source>
        <dbReference type="PROSITE" id="PS50893"/>
    </source>
</evidence>
<name>A0A6B1DCS4_9CHLR</name>
<dbReference type="Pfam" id="PF00005">
    <property type="entry name" value="ABC_tran"/>
    <property type="match status" value="2"/>
</dbReference>
<dbReference type="GO" id="GO:0016887">
    <property type="term" value="F:ATP hydrolysis activity"/>
    <property type="evidence" value="ECO:0007669"/>
    <property type="project" value="InterPro"/>
</dbReference>
<proteinExistence type="inferred from homology"/>
<protein>
    <submittedName>
        <fullName evidence="6">ABC transporter ATP-binding protein</fullName>
    </submittedName>
</protein>
<feature type="domain" description="ABC transporter" evidence="5">
    <location>
        <begin position="10"/>
        <end position="251"/>
    </location>
</feature>
<reference evidence="6" key="1">
    <citation type="submission" date="2019-09" db="EMBL/GenBank/DDBJ databases">
        <title>Characterisation of the sponge microbiome using genome-centric metagenomics.</title>
        <authorList>
            <person name="Engelberts J.P."/>
            <person name="Robbins S.J."/>
            <person name="De Goeij J.M."/>
            <person name="Aranda M."/>
            <person name="Bell S.C."/>
            <person name="Webster N.S."/>
        </authorList>
    </citation>
    <scope>NUCLEOTIDE SEQUENCE</scope>
    <source>
        <strain evidence="6">SB0661_bin_32</strain>
    </source>
</reference>
<dbReference type="EMBL" id="VXMH01000117">
    <property type="protein sequence ID" value="MYC97436.1"/>
    <property type="molecule type" value="Genomic_DNA"/>
</dbReference>
<dbReference type="Gene3D" id="3.40.50.300">
    <property type="entry name" value="P-loop containing nucleotide triphosphate hydrolases"/>
    <property type="match status" value="2"/>
</dbReference>
<dbReference type="AlphaFoldDB" id="A0A6B1DCS4"/>
<evidence type="ECO:0000256" key="3">
    <source>
        <dbReference type="ARBA" id="ARBA00022741"/>
    </source>
</evidence>
<dbReference type="InterPro" id="IPR050319">
    <property type="entry name" value="ABC_transp_ATP-bind"/>
</dbReference>
<dbReference type="SUPFAM" id="SSF52540">
    <property type="entry name" value="P-loop containing nucleoside triphosphate hydrolases"/>
    <property type="match status" value="2"/>
</dbReference>
<dbReference type="PANTHER" id="PTHR43776:SF7">
    <property type="entry name" value="D,D-DIPEPTIDE TRANSPORT ATP-BINDING PROTEIN DDPF-RELATED"/>
    <property type="match status" value="1"/>
</dbReference>
<keyword evidence="4 6" id="KW-0067">ATP-binding</keyword>
<dbReference type="GO" id="GO:0055085">
    <property type="term" value="P:transmembrane transport"/>
    <property type="evidence" value="ECO:0007669"/>
    <property type="project" value="UniProtKB-ARBA"/>
</dbReference>
<comment type="caution">
    <text evidence="6">The sequence shown here is derived from an EMBL/GenBank/DDBJ whole genome shotgun (WGS) entry which is preliminary data.</text>
</comment>
<organism evidence="6">
    <name type="scientific">Caldilineaceae bacterium SB0661_bin_32</name>
    <dbReference type="NCBI Taxonomy" id="2605255"/>
    <lineage>
        <taxon>Bacteria</taxon>
        <taxon>Bacillati</taxon>
        <taxon>Chloroflexota</taxon>
        <taxon>Caldilineae</taxon>
        <taxon>Caldilineales</taxon>
        <taxon>Caldilineaceae</taxon>
    </lineage>
</organism>
<keyword evidence="2" id="KW-0813">Transport</keyword>
<evidence type="ECO:0000256" key="1">
    <source>
        <dbReference type="ARBA" id="ARBA00005417"/>
    </source>
</evidence>